<proteinExistence type="predicted"/>
<accession>A0A815USX0</accession>
<name>A0A815USX0_9BILA</name>
<dbReference type="EMBL" id="CAJNOT010009284">
    <property type="protein sequence ID" value="CAF1523993.1"/>
    <property type="molecule type" value="Genomic_DNA"/>
</dbReference>
<comment type="caution">
    <text evidence="1">The sequence shown here is derived from an EMBL/GenBank/DDBJ whole genome shotgun (WGS) entry which is preliminary data.</text>
</comment>
<gene>
    <name evidence="1" type="ORF">ZHD862_LOCUS38484</name>
</gene>
<reference evidence="1" key="1">
    <citation type="submission" date="2021-02" db="EMBL/GenBank/DDBJ databases">
        <authorList>
            <person name="Nowell W R."/>
        </authorList>
    </citation>
    <scope>NUCLEOTIDE SEQUENCE</scope>
</reference>
<evidence type="ECO:0000313" key="2">
    <source>
        <dbReference type="Proteomes" id="UP000663864"/>
    </source>
</evidence>
<dbReference type="AlphaFoldDB" id="A0A815USX0"/>
<organism evidence="1 2">
    <name type="scientific">Rotaria sordida</name>
    <dbReference type="NCBI Taxonomy" id="392033"/>
    <lineage>
        <taxon>Eukaryota</taxon>
        <taxon>Metazoa</taxon>
        <taxon>Spiralia</taxon>
        <taxon>Gnathifera</taxon>
        <taxon>Rotifera</taxon>
        <taxon>Eurotatoria</taxon>
        <taxon>Bdelloidea</taxon>
        <taxon>Philodinida</taxon>
        <taxon>Philodinidae</taxon>
        <taxon>Rotaria</taxon>
    </lineage>
</organism>
<protein>
    <submittedName>
        <fullName evidence="1">Uncharacterized protein</fullName>
    </submittedName>
</protein>
<dbReference type="Proteomes" id="UP000663864">
    <property type="component" value="Unassembled WGS sequence"/>
</dbReference>
<feature type="non-terminal residue" evidence="1">
    <location>
        <position position="1"/>
    </location>
</feature>
<evidence type="ECO:0000313" key="1">
    <source>
        <dbReference type="EMBL" id="CAF1523993.1"/>
    </source>
</evidence>
<sequence>NIDQLVVQHKTVNIALRRVVLFIYQQQVRIFINK</sequence>